<dbReference type="InterPro" id="IPR001223">
    <property type="entry name" value="Glyco_hydro18_cat"/>
</dbReference>
<dbReference type="Gene3D" id="3.20.20.80">
    <property type="entry name" value="Glycosidases"/>
    <property type="match status" value="1"/>
</dbReference>
<organism evidence="3 4">
    <name type="scientific">Paenibacillus sabuli</name>
    <dbReference type="NCBI Taxonomy" id="2772509"/>
    <lineage>
        <taxon>Bacteria</taxon>
        <taxon>Bacillati</taxon>
        <taxon>Bacillota</taxon>
        <taxon>Bacilli</taxon>
        <taxon>Bacillales</taxon>
        <taxon>Paenibacillaceae</taxon>
        <taxon>Paenibacillus</taxon>
    </lineage>
</organism>
<sequence length="634" mass="71992">MRKSWIWPLAALLLLQAALGVPAAAASSGMTQYRVYQNDNALREFATREQAVRYAASYAYSHVERIADRAWIWDNLPRYKVYQSGKSRPQWEYAEYADALAKARTLRDAHIRDLQRPGWVYSNHTQYRLYQGDKTMPEWEFAALDDAKAEAQRWSNAHIMKVSSNSWIWDNLSETQKEAQRSGPEIYELRQDGKPAGERYSFLLDAIRAAAGVKNSQVYNTVSGEQVHSNVAPYRVLQNGREIRTFFGLDNAVQYAKRYAGAQIVRDAQVWWTNIPYLQVKQGDKSLRYVHTREAAVELAARYADSRVLTEDGRTIWSNLKKLLYLGWNGSSRSDTIRDQLVRTQGLDIDSPTWFELAAADGSLRDTSDAELARELRGQGMQVMPLVHNQFDPELTEAFLADKAAQKRFVDALIERLTALQADGVNLDFEAIKADDRARYTAFVGRLSAAARQAGLTLSIDLPRGSLSWNHKTAYDHTELAELVDYVVIMAYDQFYKGSDSPGSVSGLQWTEEGVKQFLSYGIPRSKLVLGIPYYMREWQLDASGQLIGNRTLLMKDLPDLLASVQATSQYDPVYGQDKYTYQQGGSTYVFWAETPDTVLARIDIAKQYDLAGVAAWRLGYEPSNLWTSMLREK</sequence>
<dbReference type="Pfam" id="PF00704">
    <property type="entry name" value="Glyco_hydro_18"/>
    <property type="match status" value="1"/>
</dbReference>
<dbReference type="AlphaFoldDB" id="A0A927BY52"/>
<feature type="chain" id="PRO_5038692094" evidence="1">
    <location>
        <begin position="24"/>
        <end position="634"/>
    </location>
</feature>
<dbReference type="PANTHER" id="PTHR46066">
    <property type="entry name" value="CHITINASE DOMAIN-CONTAINING PROTEIN 1 FAMILY MEMBER"/>
    <property type="match status" value="1"/>
</dbReference>
<dbReference type="Gene3D" id="3.10.50.10">
    <property type="match status" value="1"/>
</dbReference>
<dbReference type="EMBL" id="JACXIZ010000043">
    <property type="protein sequence ID" value="MBD2847639.1"/>
    <property type="molecule type" value="Genomic_DNA"/>
</dbReference>
<evidence type="ECO:0000259" key="2">
    <source>
        <dbReference type="PROSITE" id="PS51910"/>
    </source>
</evidence>
<dbReference type="SUPFAM" id="SSF51445">
    <property type="entry name" value="(Trans)glycosidases"/>
    <property type="match status" value="1"/>
</dbReference>
<feature type="signal peptide" evidence="1">
    <location>
        <begin position="1"/>
        <end position="23"/>
    </location>
</feature>
<dbReference type="PROSITE" id="PS51910">
    <property type="entry name" value="GH18_2"/>
    <property type="match status" value="1"/>
</dbReference>
<dbReference type="GO" id="GO:0008061">
    <property type="term" value="F:chitin binding"/>
    <property type="evidence" value="ECO:0007669"/>
    <property type="project" value="InterPro"/>
</dbReference>
<dbReference type="Proteomes" id="UP000621560">
    <property type="component" value="Unassembled WGS sequence"/>
</dbReference>
<dbReference type="RefSeq" id="WP_190920791.1">
    <property type="nucleotide sequence ID" value="NZ_JACXIZ010000043.1"/>
</dbReference>
<dbReference type="InterPro" id="IPR011583">
    <property type="entry name" value="Chitinase_II/V-like_cat"/>
</dbReference>
<keyword evidence="3" id="KW-0378">Hydrolase</keyword>
<accession>A0A927BY52</accession>
<gene>
    <name evidence="3" type="ORF">IDH44_20810</name>
</gene>
<evidence type="ECO:0000313" key="4">
    <source>
        <dbReference type="Proteomes" id="UP000621560"/>
    </source>
</evidence>
<name>A0A927BY52_9BACL</name>
<evidence type="ECO:0000256" key="1">
    <source>
        <dbReference type="SAM" id="SignalP"/>
    </source>
</evidence>
<keyword evidence="1" id="KW-0732">Signal</keyword>
<dbReference type="SMART" id="SM00636">
    <property type="entry name" value="Glyco_18"/>
    <property type="match status" value="1"/>
</dbReference>
<dbReference type="PANTHER" id="PTHR46066:SF2">
    <property type="entry name" value="CHITINASE DOMAIN-CONTAINING PROTEIN 1"/>
    <property type="match status" value="1"/>
</dbReference>
<feature type="domain" description="GH18" evidence="2">
    <location>
        <begin position="320"/>
        <end position="634"/>
    </location>
</feature>
<dbReference type="GO" id="GO:0016787">
    <property type="term" value="F:hydrolase activity"/>
    <property type="evidence" value="ECO:0007669"/>
    <property type="project" value="UniProtKB-KW"/>
</dbReference>
<evidence type="ECO:0000313" key="3">
    <source>
        <dbReference type="EMBL" id="MBD2847639.1"/>
    </source>
</evidence>
<proteinExistence type="predicted"/>
<dbReference type="InterPro" id="IPR017853">
    <property type="entry name" value="GH"/>
</dbReference>
<dbReference type="InterPro" id="IPR029070">
    <property type="entry name" value="Chitinase_insertion_sf"/>
</dbReference>
<comment type="caution">
    <text evidence="3">The sequence shown here is derived from an EMBL/GenBank/DDBJ whole genome shotgun (WGS) entry which is preliminary data.</text>
</comment>
<reference evidence="3" key="1">
    <citation type="submission" date="2020-09" db="EMBL/GenBank/DDBJ databases">
        <title>A novel bacterium of genus Paenibacillus, isolated from South China Sea.</title>
        <authorList>
            <person name="Huang H."/>
            <person name="Mo K."/>
            <person name="Hu Y."/>
        </authorList>
    </citation>
    <scope>NUCLEOTIDE SEQUENCE</scope>
    <source>
        <strain evidence="3">IB182496</strain>
    </source>
</reference>
<keyword evidence="4" id="KW-1185">Reference proteome</keyword>
<dbReference type="GO" id="GO:0005975">
    <property type="term" value="P:carbohydrate metabolic process"/>
    <property type="evidence" value="ECO:0007669"/>
    <property type="project" value="InterPro"/>
</dbReference>
<protein>
    <submittedName>
        <fullName evidence="3">Glycoside hydrolase</fullName>
    </submittedName>
</protein>